<comment type="subcellular location">
    <subcellularLocation>
        <location evidence="1 8">Cell membrane</location>
        <topology evidence="1 8">Multi-pass membrane protein</topology>
    </subcellularLocation>
</comment>
<keyword evidence="6 8" id="KW-1133">Transmembrane helix</keyword>
<comment type="caution">
    <text evidence="9">The sequence shown here is derived from an EMBL/GenBank/DDBJ whole genome shotgun (WGS) entry which is preliminary data.</text>
</comment>
<organism evidence="9 10">
    <name type="scientific">Psychroflexus lacisalsi</name>
    <dbReference type="NCBI Taxonomy" id="503928"/>
    <lineage>
        <taxon>Bacteria</taxon>
        <taxon>Pseudomonadati</taxon>
        <taxon>Bacteroidota</taxon>
        <taxon>Flavobacteriia</taxon>
        <taxon>Flavobacteriales</taxon>
        <taxon>Flavobacteriaceae</taxon>
        <taxon>Psychroflexus</taxon>
    </lineage>
</organism>
<evidence type="ECO:0000256" key="3">
    <source>
        <dbReference type="ARBA" id="ARBA00022448"/>
    </source>
</evidence>
<dbReference type="EMBL" id="BAAAGG010000005">
    <property type="protein sequence ID" value="GAA0755438.1"/>
    <property type="molecule type" value="Genomic_DNA"/>
</dbReference>
<reference evidence="9 10" key="1">
    <citation type="journal article" date="2019" name="Int. J. Syst. Evol. Microbiol.">
        <title>The Global Catalogue of Microorganisms (GCM) 10K type strain sequencing project: providing services to taxonomists for standard genome sequencing and annotation.</title>
        <authorList>
            <consortium name="The Broad Institute Genomics Platform"/>
            <consortium name="The Broad Institute Genome Sequencing Center for Infectious Disease"/>
            <person name="Wu L."/>
            <person name="Ma J."/>
        </authorList>
    </citation>
    <scope>NUCLEOTIDE SEQUENCE [LARGE SCALE GENOMIC DNA]</scope>
    <source>
        <strain evidence="9 10">JCM 16231</strain>
    </source>
</reference>
<dbReference type="PANTHER" id="PTHR30003">
    <property type="entry name" value="L-LACTATE PERMEASE"/>
    <property type="match status" value="1"/>
</dbReference>
<keyword evidence="7 8" id="KW-0472">Membrane</keyword>
<comment type="function">
    <text evidence="8">Uptake of L-lactate across the membrane. Can also transport D-lactate and glycolate.</text>
</comment>
<feature type="transmembrane region" description="Helical" evidence="8">
    <location>
        <begin position="32"/>
        <end position="55"/>
    </location>
</feature>
<evidence type="ECO:0000256" key="4">
    <source>
        <dbReference type="ARBA" id="ARBA00022475"/>
    </source>
</evidence>
<evidence type="ECO:0000256" key="2">
    <source>
        <dbReference type="ARBA" id="ARBA00010100"/>
    </source>
</evidence>
<evidence type="ECO:0000313" key="10">
    <source>
        <dbReference type="Proteomes" id="UP001500185"/>
    </source>
</evidence>
<proteinExistence type="inferred from homology"/>
<evidence type="ECO:0000256" key="1">
    <source>
        <dbReference type="ARBA" id="ARBA00004651"/>
    </source>
</evidence>
<keyword evidence="4 8" id="KW-1003">Cell membrane</keyword>
<protein>
    <recommendedName>
        <fullName evidence="8">L-lactate permease</fullName>
    </recommendedName>
</protein>
<dbReference type="Pfam" id="PF02652">
    <property type="entry name" value="Lactate_perm"/>
    <property type="match status" value="1"/>
</dbReference>
<keyword evidence="10" id="KW-1185">Reference proteome</keyword>
<comment type="caution">
    <text evidence="8">Lacks conserved residue(s) required for the propagation of feature annotation.</text>
</comment>
<dbReference type="InterPro" id="IPR003804">
    <property type="entry name" value="Lactate_perm"/>
</dbReference>
<keyword evidence="3 8" id="KW-0813">Transport</keyword>
<evidence type="ECO:0000313" key="9">
    <source>
        <dbReference type="EMBL" id="GAA0755438.1"/>
    </source>
</evidence>
<evidence type="ECO:0000256" key="6">
    <source>
        <dbReference type="ARBA" id="ARBA00022989"/>
    </source>
</evidence>
<accession>A0ABN1K5J5</accession>
<sequence length="140" mass="14955">MLNSRNNTSGMDSMLTEMALATANFSGNSYPFFSILIGMLGSFMSGSATVSNMLFMSFQYETASILGFPELLILSMQGIGSGIVNMISVNNIVAVAATVGCLGDEGKMIRTNAISAFIYYLLITAMLGTMIYLGFDLFSV</sequence>
<gene>
    <name evidence="9" type="ORF">GCM10009433_09950</name>
</gene>
<dbReference type="Proteomes" id="UP001500185">
    <property type="component" value="Unassembled WGS sequence"/>
</dbReference>
<dbReference type="PANTHER" id="PTHR30003:SF0">
    <property type="entry name" value="GLYCOLATE PERMEASE GLCA-RELATED"/>
    <property type="match status" value="1"/>
</dbReference>
<evidence type="ECO:0000256" key="7">
    <source>
        <dbReference type="ARBA" id="ARBA00023136"/>
    </source>
</evidence>
<evidence type="ECO:0000256" key="8">
    <source>
        <dbReference type="RuleBase" id="RU365092"/>
    </source>
</evidence>
<keyword evidence="5 8" id="KW-0812">Transmembrane</keyword>
<feature type="transmembrane region" description="Helical" evidence="8">
    <location>
        <begin position="117"/>
        <end position="135"/>
    </location>
</feature>
<evidence type="ECO:0000256" key="5">
    <source>
        <dbReference type="ARBA" id="ARBA00022692"/>
    </source>
</evidence>
<name>A0ABN1K5J5_9FLAO</name>
<comment type="similarity">
    <text evidence="2 8">Belongs to the lactate permease family.</text>
</comment>